<evidence type="ECO:0008006" key="3">
    <source>
        <dbReference type="Google" id="ProtNLM"/>
    </source>
</evidence>
<evidence type="ECO:0000313" key="2">
    <source>
        <dbReference type="Proteomes" id="UP000031938"/>
    </source>
</evidence>
<dbReference type="InterPro" id="IPR019642">
    <property type="entry name" value="DUF2507"/>
</dbReference>
<organism evidence="1 2">
    <name type="scientific">Jeotgalibacillus soli</name>
    <dbReference type="NCBI Taxonomy" id="889306"/>
    <lineage>
        <taxon>Bacteria</taxon>
        <taxon>Bacillati</taxon>
        <taxon>Bacillota</taxon>
        <taxon>Bacilli</taxon>
        <taxon>Bacillales</taxon>
        <taxon>Caryophanaceae</taxon>
        <taxon>Jeotgalibacillus</taxon>
    </lineage>
</organism>
<proteinExistence type="predicted"/>
<reference evidence="1 2" key="1">
    <citation type="submission" date="2015-01" db="EMBL/GenBank/DDBJ databases">
        <title>Genome sequencing of Jeotgalibacillus soli.</title>
        <authorList>
            <person name="Goh K.M."/>
            <person name="Chan K.-G."/>
            <person name="Yaakop A.S."/>
            <person name="Ee R."/>
            <person name="Gan H.M."/>
            <person name="Chan C.S."/>
        </authorList>
    </citation>
    <scope>NUCLEOTIDE SEQUENCE [LARGE SCALE GENOMIC DNA]</scope>
    <source>
        <strain evidence="1 2">P9</strain>
    </source>
</reference>
<evidence type="ECO:0000313" key="1">
    <source>
        <dbReference type="EMBL" id="KIL44628.1"/>
    </source>
</evidence>
<dbReference type="SUPFAM" id="SSF111126">
    <property type="entry name" value="Ligand-binding domain in the NO signalling and Golgi transport"/>
    <property type="match status" value="1"/>
</dbReference>
<comment type="caution">
    <text evidence="1">The sequence shown here is derived from an EMBL/GenBank/DDBJ whole genome shotgun (WGS) entry which is preliminary data.</text>
</comment>
<dbReference type="Gene3D" id="3.30.1380.20">
    <property type="entry name" value="Trafficking protein particle complex subunit 3"/>
    <property type="match status" value="1"/>
</dbReference>
<accession>A0A0C2VKW9</accession>
<dbReference type="Proteomes" id="UP000031938">
    <property type="component" value="Unassembled WGS sequence"/>
</dbReference>
<dbReference type="InterPro" id="IPR024096">
    <property type="entry name" value="NO_sig/Golgi_transp_ligand-bd"/>
</dbReference>
<dbReference type="EMBL" id="JXRP01000019">
    <property type="protein sequence ID" value="KIL44628.1"/>
    <property type="molecule type" value="Genomic_DNA"/>
</dbReference>
<name>A0A0C2VKW9_9BACL</name>
<dbReference type="STRING" id="889306.KP78_35920"/>
<keyword evidence="2" id="KW-1185">Reference proteome</keyword>
<dbReference type="Pfam" id="PF10702">
    <property type="entry name" value="DUF2507"/>
    <property type="match status" value="1"/>
</dbReference>
<dbReference type="AlphaFoldDB" id="A0A0C2VKW9"/>
<sequence length="150" mass="17711">MSESSETPKQISLFGYSLIRDVLVPELLGTHTNEILYWAGKNLARKYAVQNEEELIHFFKKADWGNLQLVKQRKEEIILELTGPFLEERMKMNQAEYFTLEAGFLAEQYAMLKQYQTEAIYEPQKRKATVQFVIKWDSRDPYELPSRKVK</sequence>
<gene>
    <name evidence="1" type="ORF">KP78_35920</name>
</gene>
<protein>
    <recommendedName>
        <fullName evidence="3">DUF2507 domain-containing protein</fullName>
    </recommendedName>
</protein>
<dbReference type="PATRIC" id="fig|889306.3.peg.3609"/>
<dbReference type="OrthoDB" id="2965348at2"/>
<dbReference type="RefSeq" id="WP_041090551.1">
    <property type="nucleotide sequence ID" value="NZ_JXRP01000019.1"/>
</dbReference>